<keyword evidence="3" id="KW-1185">Reference proteome</keyword>
<gene>
    <name evidence="2" type="ORF">PUN28_017109</name>
</gene>
<evidence type="ECO:0000313" key="2">
    <source>
        <dbReference type="EMBL" id="KAL0104171.1"/>
    </source>
</evidence>
<dbReference type="AlphaFoldDB" id="A0AAW2EP66"/>
<name>A0AAW2EP66_9HYME</name>
<sequence>MCRRGEACHSITNVSRAVPRTVPLLRTISPRDPFGNLNEDNAIASGRYVRHQPVITEWRLEIGGRQVESESSEEGPVSLPLFPRKEEGSRGSEE</sequence>
<evidence type="ECO:0000256" key="1">
    <source>
        <dbReference type="SAM" id="MobiDB-lite"/>
    </source>
</evidence>
<organism evidence="2 3">
    <name type="scientific">Cardiocondyla obscurior</name>
    <dbReference type="NCBI Taxonomy" id="286306"/>
    <lineage>
        <taxon>Eukaryota</taxon>
        <taxon>Metazoa</taxon>
        <taxon>Ecdysozoa</taxon>
        <taxon>Arthropoda</taxon>
        <taxon>Hexapoda</taxon>
        <taxon>Insecta</taxon>
        <taxon>Pterygota</taxon>
        <taxon>Neoptera</taxon>
        <taxon>Endopterygota</taxon>
        <taxon>Hymenoptera</taxon>
        <taxon>Apocrita</taxon>
        <taxon>Aculeata</taxon>
        <taxon>Formicoidea</taxon>
        <taxon>Formicidae</taxon>
        <taxon>Myrmicinae</taxon>
        <taxon>Cardiocondyla</taxon>
    </lineage>
</organism>
<accession>A0AAW2EP66</accession>
<feature type="compositionally biased region" description="Basic and acidic residues" evidence="1">
    <location>
        <begin position="83"/>
        <end position="94"/>
    </location>
</feature>
<evidence type="ECO:0000313" key="3">
    <source>
        <dbReference type="Proteomes" id="UP001430953"/>
    </source>
</evidence>
<comment type="caution">
    <text evidence="2">The sequence shown here is derived from an EMBL/GenBank/DDBJ whole genome shotgun (WGS) entry which is preliminary data.</text>
</comment>
<protein>
    <submittedName>
        <fullName evidence="2">Uncharacterized protein</fullName>
    </submittedName>
</protein>
<reference evidence="2 3" key="1">
    <citation type="submission" date="2023-03" db="EMBL/GenBank/DDBJ databases">
        <title>High recombination rates correlate with genetic variation in Cardiocondyla obscurior ants.</title>
        <authorList>
            <person name="Errbii M."/>
        </authorList>
    </citation>
    <scope>NUCLEOTIDE SEQUENCE [LARGE SCALE GENOMIC DNA]</scope>
    <source>
        <strain evidence="2">Alpha-2009</strain>
        <tissue evidence="2">Whole body</tissue>
    </source>
</reference>
<dbReference type="Proteomes" id="UP001430953">
    <property type="component" value="Unassembled WGS sequence"/>
</dbReference>
<proteinExistence type="predicted"/>
<dbReference type="EMBL" id="JADYXP020000020">
    <property type="protein sequence ID" value="KAL0104171.1"/>
    <property type="molecule type" value="Genomic_DNA"/>
</dbReference>
<feature type="region of interest" description="Disordered" evidence="1">
    <location>
        <begin position="65"/>
        <end position="94"/>
    </location>
</feature>